<gene>
    <name evidence="3" type="ORF">EL17_21475</name>
</gene>
<dbReference type="SUPFAM" id="SSF53474">
    <property type="entry name" value="alpha/beta-Hydrolases"/>
    <property type="match status" value="1"/>
</dbReference>
<feature type="domain" description="BD-FAE-like" evidence="2">
    <location>
        <begin position="41"/>
        <end position="181"/>
    </location>
</feature>
<dbReference type="RefSeq" id="WP_051720308.1">
    <property type="nucleotide sequence ID" value="NZ_JMIH01000039.1"/>
</dbReference>
<dbReference type="EMBL" id="JMIH01000039">
    <property type="protein sequence ID" value="KEO71759.1"/>
    <property type="molecule type" value="Genomic_DNA"/>
</dbReference>
<dbReference type="AlphaFoldDB" id="A0A074KS71"/>
<organism evidence="3 4">
    <name type="scientific">Anditalea andensis</name>
    <dbReference type="NCBI Taxonomy" id="1048983"/>
    <lineage>
        <taxon>Bacteria</taxon>
        <taxon>Pseudomonadati</taxon>
        <taxon>Bacteroidota</taxon>
        <taxon>Cytophagia</taxon>
        <taxon>Cytophagales</taxon>
        <taxon>Cytophagaceae</taxon>
        <taxon>Anditalea</taxon>
    </lineage>
</organism>
<dbReference type="GO" id="GO:0016787">
    <property type="term" value="F:hydrolase activity"/>
    <property type="evidence" value="ECO:0007669"/>
    <property type="project" value="UniProtKB-KW"/>
</dbReference>
<dbReference type="InterPro" id="IPR050300">
    <property type="entry name" value="GDXG_lipolytic_enzyme"/>
</dbReference>
<dbReference type="InterPro" id="IPR029058">
    <property type="entry name" value="AB_hydrolase_fold"/>
</dbReference>
<dbReference type="PANTHER" id="PTHR48081">
    <property type="entry name" value="AB HYDROLASE SUPERFAMILY PROTEIN C4A8.06C"/>
    <property type="match status" value="1"/>
</dbReference>
<evidence type="ECO:0000313" key="4">
    <source>
        <dbReference type="Proteomes" id="UP000027821"/>
    </source>
</evidence>
<evidence type="ECO:0000313" key="3">
    <source>
        <dbReference type="EMBL" id="KEO71759.1"/>
    </source>
</evidence>
<accession>A0A074KS71</accession>
<dbReference type="ESTHER" id="9bact-a0a074ks71">
    <property type="family name" value="BD-FAE"/>
</dbReference>
<dbReference type="Proteomes" id="UP000027821">
    <property type="component" value="Unassembled WGS sequence"/>
</dbReference>
<dbReference type="OrthoDB" id="9803990at2"/>
<comment type="caution">
    <text evidence="3">The sequence shown here is derived from an EMBL/GenBank/DDBJ whole genome shotgun (WGS) entry which is preliminary data.</text>
</comment>
<dbReference type="Gene3D" id="3.40.50.1820">
    <property type="entry name" value="alpha/beta hydrolase"/>
    <property type="match status" value="1"/>
</dbReference>
<dbReference type="InterPro" id="IPR049492">
    <property type="entry name" value="BD-FAE-like_dom"/>
</dbReference>
<dbReference type="eggNOG" id="COG0657">
    <property type="taxonomic scope" value="Bacteria"/>
</dbReference>
<proteinExistence type="predicted"/>
<dbReference type="Pfam" id="PF20434">
    <property type="entry name" value="BD-FAE"/>
    <property type="match status" value="1"/>
</dbReference>
<dbReference type="STRING" id="1048983.EL17_21475"/>
<reference evidence="3 4" key="1">
    <citation type="submission" date="2014-04" db="EMBL/GenBank/DDBJ databases">
        <title>Characterization and application of a salt tolerant electro-active bacterium.</title>
        <authorList>
            <person name="Yang L."/>
            <person name="Wei S."/>
            <person name="Tay Q.X.M."/>
        </authorList>
    </citation>
    <scope>NUCLEOTIDE SEQUENCE [LARGE SCALE GENOMIC DNA]</scope>
    <source>
        <strain evidence="3 4">LY1</strain>
    </source>
</reference>
<sequence length="292" mass="32953">MSYNVFIYTVVLYSIVTWSAYCQTSERIVYSVTDDEELYIDIYPTKGKGTSILFVHGGGFEGGNPDGERQFAEEMQQRGYQVFVMSYRLLMKGRGFGCDIPTLDKLNAIRAGVEDAAKATTFLIQHHKKYKIDLDNFYLSGSSAGAEVILQLLYNPFSNIASDTYGFKENFKFKGAISFAGAILDLRLINDIDWVPLLLFHGSEDILVPYGTAPHRFCQTSDPGWLMFFGSHAIFNKAKELNVPVEFHSYRGRGHEVAGFMIKEADLIDKFIKNNKTVTIMPPSIIEHDDLN</sequence>
<evidence type="ECO:0000259" key="2">
    <source>
        <dbReference type="Pfam" id="PF20434"/>
    </source>
</evidence>
<name>A0A074KS71_9BACT</name>
<evidence type="ECO:0000256" key="1">
    <source>
        <dbReference type="ARBA" id="ARBA00022801"/>
    </source>
</evidence>
<keyword evidence="1" id="KW-0378">Hydrolase</keyword>
<keyword evidence="4" id="KW-1185">Reference proteome</keyword>
<protein>
    <recommendedName>
        <fullName evidence="2">BD-FAE-like domain-containing protein</fullName>
    </recommendedName>
</protein>